<proteinExistence type="predicted"/>
<dbReference type="RefSeq" id="WP_284352642.1">
    <property type="nucleotide sequence ID" value="NZ_BRXS01000008.1"/>
</dbReference>
<comment type="caution">
    <text evidence="1">The sequence shown here is derived from an EMBL/GenBank/DDBJ whole genome shotgun (WGS) entry which is preliminary data.</text>
</comment>
<evidence type="ECO:0000313" key="1">
    <source>
        <dbReference type="EMBL" id="GLC28236.1"/>
    </source>
</evidence>
<reference evidence="1" key="1">
    <citation type="submission" date="2022-08" db="EMBL/GenBank/DDBJ databases">
        <title>Draft genome sequencing of Roseisolibacter agri AW1220.</title>
        <authorList>
            <person name="Tobiishi Y."/>
            <person name="Tonouchi A."/>
        </authorList>
    </citation>
    <scope>NUCLEOTIDE SEQUENCE</scope>
    <source>
        <strain evidence="1">AW1220</strain>
    </source>
</reference>
<keyword evidence="2" id="KW-1185">Reference proteome</keyword>
<dbReference type="AlphaFoldDB" id="A0AA37QG20"/>
<dbReference type="Proteomes" id="UP001161325">
    <property type="component" value="Unassembled WGS sequence"/>
</dbReference>
<dbReference type="EMBL" id="BRXS01000008">
    <property type="protein sequence ID" value="GLC28236.1"/>
    <property type="molecule type" value="Genomic_DNA"/>
</dbReference>
<sequence>MPLAARGSHERWWRLAAELLHARDVPGYERFAFVLTDTEYSLQRRTDVNYADAYMRGFPELEWFDHASAAQMLTHARADRRRADRDFTAVDRYFADDDPASVELGDFHTDSAQVLWLGALTWLDTVRALGIRQTLVTPEKLTALAARVLREDFPRVLAGIASELRQRDG</sequence>
<gene>
    <name evidence="1" type="ORF">rosag_47490</name>
</gene>
<accession>A0AA37QG20</accession>
<organism evidence="1 2">
    <name type="scientific">Roseisolibacter agri</name>
    <dbReference type="NCBI Taxonomy" id="2014610"/>
    <lineage>
        <taxon>Bacteria</taxon>
        <taxon>Pseudomonadati</taxon>
        <taxon>Gemmatimonadota</taxon>
        <taxon>Gemmatimonadia</taxon>
        <taxon>Gemmatimonadales</taxon>
        <taxon>Gemmatimonadaceae</taxon>
        <taxon>Roseisolibacter</taxon>
    </lineage>
</organism>
<name>A0AA37QG20_9BACT</name>
<evidence type="ECO:0000313" key="2">
    <source>
        <dbReference type="Proteomes" id="UP001161325"/>
    </source>
</evidence>
<protein>
    <submittedName>
        <fullName evidence="1">Uncharacterized protein</fullName>
    </submittedName>
</protein>